<keyword evidence="1" id="KW-0812">Transmembrane</keyword>
<keyword evidence="1" id="KW-1133">Transmembrane helix</keyword>
<keyword evidence="1" id="KW-0472">Membrane</keyword>
<sequence length="120" mass="14031">MNTIAYIVYLLLTYLITVHVGLRFYRNGRLYILNLLNADDELTNFINRLLLVGYYLLNLGYAAIMISFWEPITSWLHLFTSICIMTGRIMLTLGVIHFINMTVIYFLSKQKQSLLTSKKK</sequence>
<dbReference type="RefSeq" id="WP_182803409.1">
    <property type="nucleotide sequence ID" value="NZ_CP060007.1"/>
</dbReference>
<dbReference type="Proteomes" id="UP000515344">
    <property type="component" value="Chromosome"/>
</dbReference>
<feature type="transmembrane region" description="Helical" evidence="1">
    <location>
        <begin position="45"/>
        <end position="69"/>
    </location>
</feature>
<gene>
    <name evidence="2" type="ORF">H4075_01275</name>
</gene>
<feature type="transmembrane region" description="Helical" evidence="1">
    <location>
        <begin position="6"/>
        <end position="25"/>
    </location>
</feature>
<evidence type="ECO:0000256" key="1">
    <source>
        <dbReference type="SAM" id="Phobius"/>
    </source>
</evidence>
<dbReference type="KEGG" id="lacs:H4075_01275"/>
<feature type="transmembrane region" description="Helical" evidence="1">
    <location>
        <begin position="75"/>
        <end position="108"/>
    </location>
</feature>
<organism evidence="2 3">
    <name type="scientific">Lacibacter sediminis</name>
    <dbReference type="NCBI Taxonomy" id="2760713"/>
    <lineage>
        <taxon>Bacteria</taxon>
        <taxon>Pseudomonadati</taxon>
        <taxon>Bacteroidota</taxon>
        <taxon>Chitinophagia</taxon>
        <taxon>Chitinophagales</taxon>
        <taxon>Chitinophagaceae</taxon>
        <taxon>Lacibacter</taxon>
    </lineage>
</organism>
<name>A0A7G5XHA6_9BACT</name>
<dbReference type="AlphaFoldDB" id="A0A7G5XHA6"/>
<accession>A0A7G5XHA6</accession>
<evidence type="ECO:0000313" key="2">
    <source>
        <dbReference type="EMBL" id="QNA44859.1"/>
    </source>
</evidence>
<dbReference type="EMBL" id="CP060007">
    <property type="protein sequence ID" value="QNA44859.1"/>
    <property type="molecule type" value="Genomic_DNA"/>
</dbReference>
<reference evidence="3" key="1">
    <citation type="submission" date="2020-08" db="EMBL/GenBank/DDBJ databases">
        <title>Lacibacter sp. S13-6-6 genome sequencing.</title>
        <authorList>
            <person name="Jin L."/>
        </authorList>
    </citation>
    <scope>NUCLEOTIDE SEQUENCE [LARGE SCALE GENOMIC DNA]</scope>
    <source>
        <strain evidence="3">S13-6-6</strain>
    </source>
</reference>
<proteinExistence type="predicted"/>
<keyword evidence="3" id="KW-1185">Reference proteome</keyword>
<evidence type="ECO:0000313" key="3">
    <source>
        <dbReference type="Proteomes" id="UP000515344"/>
    </source>
</evidence>
<protein>
    <submittedName>
        <fullName evidence="2">Uncharacterized protein</fullName>
    </submittedName>
</protein>